<dbReference type="GeneID" id="93758549"/>
<gene>
    <name evidence="2" type="ORF">NCTC9935_01364</name>
</gene>
<feature type="region of interest" description="Disordered" evidence="1">
    <location>
        <begin position="118"/>
        <end position="158"/>
    </location>
</feature>
<feature type="compositionally biased region" description="Basic and acidic residues" evidence="1">
    <location>
        <begin position="122"/>
        <end position="137"/>
    </location>
</feature>
<evidence type="ECO:0000313" key="2">
    <source>
        <dbReference type="EMBL" id="SPT55854.1"/>
    </source>
</evidence>
<protein>
    <recommendedName>
        <fullName evidence="4">DUF4913 domain-containing protein</fullName>
    </recommendedName>
</protein>
<feature type="region of interest" description="Disordered" evidence="1">
    <location>
        <begin position="1"/>
        <end position="32"/>
    </location>
</feature>
<sequence>MNEHDPYEGVPPIDVEPPGDLEDVAPADPSKDEPKLYYSSVYTFVEEFLTQIYDRSLGTGLTWCSEWWKHTEAVFYLTALWHSWEGLRASGELTAMATWSVQYLYPIMDRVLAENGPFKGCQPDERHRKGEHKDESAPHPGRVLPTTTPPPGLVDERP</sequence>
<dbReference type="AlphaFoldDB" id="A0A2X0U134"/>
<dbReference type="Proteomes" id="UP000250192">
    <property type="component" value="Unassembled WGS sequence"/>
</dbReference>
<dbReference type="EMBL" id="UAPR01000004">
    <property type="protein sequence ID" value="SPT55854.1"/>
    <property type="molecule type" value="Genomic_DNA"/>
</dbReference>
<organism evidence="2 3">
    <name type="scientific">Schaalia odontolytica</name>
    <dbReference type="NCBI Taxonomy" id="1660"/>
    <lineage>
        <taxon>Bacteria</taxon>
        <taxon>Bacillati</taxon>
        <taxon>Actinomycetota</taxon>
        <taxon>Actinomycetes</taxon>
        <taxon>Actinomycetales</taxon>
        <taxon>Actinomycetaceae</taxon>
        <taxon>Schaalia</taxon>
    </lineage>
</organism>
<proteinExistence type="predicted"/>
<reference evidence="2 3" key="1">
    <citation type="submission" date="2018-06" db="EMBL/GenBank/DDBJ databases">
        <authorList>
            <consortium name="Pathogen Informatics"/>
            <person name="Doyle S."/>
        </authorList>
    </citation>
    <scope>NUCLEOTIDE SEQUENCE [LARGE SCALE GENOMIC DNA]</scope>
    <source>
        <strain evidence="2 3">NCTC9935</strain>
    </source>
</reference>
<accession>A0A2X0U134</accession>
<evidence type="ECO:0000313" key="3">
    <source>
        <dbReference type="Proteomes" id="UP000250192"/>
    </source>
</evidence>
<dbReference type="RefSeq" id="WP_245907703.1">
    <property type="nucleotide sequence ID" value="NZ_CAUQLB010000027.1"/>
</dbReference>
<keyword evidence="3" id="KW-1185">Reference proteome</keyword>
<dbReference type="InterPro" id="IPR032584">
    <property type="entry name" value="DUF4913"/>
</dbReference>
<evidence type="ECO:0000256" key="1">
    <source>
        <dbReference type="SAM" id="MobiDB-lite"/>
    </source>
</evidence>
<dbReference type="Pfam" id="PF16259">
    <property type="entry name" value="DUF4913"/>
    <property type="match status" value="1"/>
</dbReference>
<evidence type="ECO:0008006" key="4">
    <source>
        <dbReference type="Google" id="ProtNLM"/>
    </source>
</evidence>
<name>A0A2X0U134_9ACTO</name>